<evidence type="ECO:0000313" key="2">
    <source>
        <dbReference type="EMBL" id="CAH0385178.1"/>
    </source>
</evidence>
<accession>A0A9P0A869</accession>
<dbReference type="AlphaFoldDB" id="A0A9P0A869"/>
<reference evidence="2" key="1">
    <citation type="submission" date="2021-12" db="EMBL/GenBank/DDBJ databases">
        <authorList>
            <person name="King R."/>
        </authorList>
    </citation>
    <scope>NUCLEOTIDE SEQUENCE</scope>
</reference>
<feature type="region of interest" description="Disordered" evidence="1">
    <location>
        <begin position="122"/>
        <end position="142"/>
    </location>
</feature>
<feature type="compositionally biased region" description="Basic and acidic residues" evidence="1">
    <location>
        <begin position="377"/>
        <end position="387"/>
    </location>
</feature>
<organism evidence="2 3">
    <name type="scientific">Bemisia tabaci</name>
    <name type="common">Sweetpotato whitefly</name>
    <name type="synonym">Aleurodes tabaci</name>
    <dbReference type="NCBI Taxonomy" id="7038"/>
    <lineage>
        <taxon>Eukaryota</taxon>
        <taxon>Metazoa</taxon>
        <taxon>Ecdysozoa</taxon>
        <taxon>Arthropoda</taxon>
        <taxon>Hexapoda</taxon>
        <taxon>Insecta</taxon>
        <taxon>Pterygota</taxon>
        <taxon>Neoptera</taxon>
        <taxon>Paraneoptera</taxon>
        <taxon>Hemiptera</taxon>
        <taxon>Sternorrhyncha</taxon>
        <taxon>Aleyrodoidea</taxon>
        <taxon>Aleyrodidae</taxon>
        <taxon>Aleyrodinae</taxon>
        <taxon>Bemisia</taxon>
    </lineage>
</organism>
<protein>
    <submittedName>
        <fullName evidence="2">Uncharacterized protein</fullName>
    </submittedName>
</protein>
<dbReference type="EMBL" id="OU963863">
    <property type="protein sequence ID" value="CAH0385178.1"/>
    <property type="molecule type" value="Genomic_DNA"/>
</dbReference>
<feature type="region of interest" description="Disordered" evidence="1">
    <location>
        <begin position="355"/>
        <end position="387"/>
    </location>
</feature>
<keyword evidence="3" id="KW-1185">Reference proteome</keyword>
<proteinExistence type="predicted"/>
<name>A0A9P0A869_BEMTA</name>
<evidence type="ECO:0000313" key="3">
    <source>
        <dbReference type="Proteomes" id="UP001152759"/>
    </source>
</evidence>
<evidence type="ECO:0000256" key="1">
    <source>
        <dbReference type="SAM" id="MobiDB-lite"/>
    </source>
</evidence>
<sequence length="446" mass="50259">MSSEQLEPRQAYRLSRIEPRWPCSHKRFGAQARSQIGAFGRALDAKTYFVHLLMTPEARQKDRPPGLTRISTAVGFNTDAIGFMNNSSRLPVGGSGRCFVDQSFPSVAFRDYELVSKKERLKAVESEEREEEEKPRKEVKKELEEELVIKEELEEEQEGESEAEAYPLLAGAPDAEEPLAFSNEFALEETLQLVSLDDVSPSANPVAQESFKKDVSDEAKGKACSVTRKEKDFFEECHEELELFFDMIQTPQFHHNPRPFSGRPRTSFQSPFSGRFGRVFRLDDLIVIGDPGDRATFPNRQQFKSVMKRFIVGGCDLEKNARLGLIAPQSWPPTLASCPPPPPLAPSPPLIGPSSRLHVHHPVGRPDSELGTSSLAEKGKAERKKPLEGRSKVNILLHQVCHHWSSKLGGRQLKAQRIVIVPSYTFMQSVLPRYLKPGFYNYKENT</sequence>
<gene>
    <name evidence="2" type="ORF">BEMITA_LOCUS4431</name>
</gene>
<dbReference type="Proteomes" id="UP001152759">
    <property type="component" value="Chromosome 2"/>
</dbReference>